<name>A0A2T3MXV7_9GAMM</name>
<dbReference type="OrthoDB" id="9790355at2"/>
<dbReference type="Gene3D" id="3.10.580.10">
    <property type="entry name" value="CBS-domain"/>
    <property type="match status" value="1"/>
</dbReference>
<protein>
    <submittedName>
        <fullName evidence="4">CBS domain-containing protein</fullName>
    </submittedName>
</protein>
<dbReference type="SMART" id="SM00116">
    <property type="entry name" value="CBS"/>
    <property type="match status" value="1"/>
</dbReference>
<reference evidence="4 5" key="1">
    <citation type="submission" date="2018-03" db="EMBL/GenBank/DDBJ databases">
        <title>Whole genome sequencing of Histamine producing bacteria.</title>
        <authorList>
            <person name="Butler K."/>
        </authorList>
    </citation>
    <scope>NUCLEOTIDE SEQUENCE [LARGE SCALE GENOMIC DNA]</scope>
    <source>
        <strain evidence="4 5">DSM 19138</strain>
    </source>
</reference>
<dbReference type="PANTHER" id="PTHR43080">
    <property type="entry name" value="CBS DOMAIN-CONTAINING PROTEIN CBSX3, MITOCHONDRIAL"/>
    <property type="match status" value="1"/>
</dbReference>
<dbReference type="AlphaFoldDB" id="A0A2T3MXV7"/>
<dbReference type="SUPFAM" id="SSF54631">
    <property type="entry name" value="CBS-domain pair"/>
    <property type="match status" value="1"/>
</dbReference>
<dbReference type="EMBL" id="PYMB01000037">
    <property type="protein sequence ID" value="PSW04774.1"/>
    <property type="molecule type" value="Genomic_DNA"/>
</dbReference>
<evidence type="ECO:0000313" key="4">
    <source>
        <dbReference type="EMBL" id="PSW04774.1"/>
    </source>
</evidence>
<dbReference type="RefSeq" id="WP_107301315.1">
    <property type="nucleotide sequence ID" value="NZ_PYMB01000037.1"/>
</dbReference>
<dbReference type="PROSITE" id="PS51371">
    <property type="entry name" value="CBS"/>
    <property type="match status" value="1"/>
</dbReference>
<dbReference type="InterPro" id="IPR000644">
    <property type="entry name" value="CBS_dom"/>
</dbReference>
<dbReference type="PANTHER" id="PTHR43080:SF2">
    <property type="entry name" value="CBS DOMAIN-CONTAINING PROTEIN"/>
    <property type="match status" value="1"/>
</dbReference>
<accession>A0A2T3MXV7</accession>
<feature type="domain" description="CBS" evidence="3">
    <location>
        <begin position="11"/>
        <end position="70"/>
    </location>
</feature>
<keyword evidence="1 2" id="KW-0129">CBS domain</keyword>
<dbReference type="InterPro" id="IPR046342">
    <property type="entry name" value="CBS_dom_sf"/>
</dbReference>
<gene>
    <name evidence="4" type="ORF">C9J01_27810</name>
</gene>
<dbReference type="Pfam" id="PF00571">
    <property type="entry name" value="CBS"/>
    <property type="match status" value="2"/>
</dbReference>
<organism evidence="4 5">
    <name type="scientific">Photobacterium rosenbergii</name>
    <dbReference type="NCBI Taxonomy" id="294936"/>
    <lineage>
        <taxon>Bacteria</taxon>
        <taxon>Pseudomonadati</taxon>
        <taxon>Pseudomonadota</taxon>
        <taxon>Gammaproteobacteria</taxon>
        <taxon>Vibrionales</taxon>
        <taxon>Vibrionaceae</taxon>
        <taxon>Photobacterium</taxon>
    </lineage>
</organism>
<evidence type="ECO:0000256" key="2">
    <source>
        <dbReference type="PROSITE-ProRule" id="PRU00703"/>
    </source>
</evidence>
<evidence type="ECO:0000259" key="3">
    <source>
        <dbReference type="PROSITE" id="PS51371"/>
    </source>
</evidence>
<proteinExistence type="predicted"/>
<evidence type="ECO:0000256" key="1">
    <source>
        <dbReference type="ARBA" id="ARBA00023122"/>
    </source>
</evidence>
<dbReference type="Proteomes" id="UP000241346">
    <property type="component" value="Unassembled WGS sequence"/>
</dbReference>
<sequence length="181" mass="19750">MSALLTVRDIVNTQAPTLSIETSLPAAIDVLSKNHINGAPVCDANGQLVGFLSAHDIMVEMWCQDYLPDEDVTVGSLMKTDLVTMDIEDRLTDALEFLALDKEQLYPTTAMGYATQMTTLSLEERAKSIKVNKPQILPIMENGKYVGVVSRQEVLKALRALFNDATTPTPVAENVAPQVVT</sequence>
<comment type="caution">
    <text evidence="4">The sequence shown here is derived from an EMBL/GenBank/DDBJ whole genome shotgun (WGS) entry which is preliminary data.</text>
</comment>
<dbReference type="InterPro" id="IPR051257">
    <property type="entry name" value="Diverse_CBS-Domain"/>
</dbReference>
<evidence type="ECO:0000313" key="5">
    <source>
        <dbReference type="Proteomes" id="UP000241346"/>
    </source>
</evidence>